<evidence type="ECO:0000313" key="3">
    <source>
        <dbReference type="Proteomes" id="UP000233556"/>
    </source>
</evidence>
<protein>
    <recommendedName>
        <fullName evidence="1">Reverse transcriptase domain-containing protein</fullName>
    </recommendedName>
</protein>
<dbReference type="PANTHER" id="PTHR33332">
    <property type="entry name" value="REVERSE TRANSCRIPTASE DOMAIN-CONTAINING PROTEIN"/>
    <property type="match status" value="1"/>
</dbReference>
<dbReference type="EMBL" id="KZ509153">
    <property type="protein sequence ID" value="PKU34394.1"/>
    <property type="molecule type" value="Genomic_DNA"/>
</dbReference>
<reference evidence="3" key="2">
    <citation type="submission" date="2017-12" db="EMBL/GenBank/DDBJ databases">
        <title>Genome sequence of the Bar-tailed Godwit (Limosa lapponica baueri).</title>
        <authorList>
            <person name="Lima N.C.B."/>
            <person name="Parody-Merino A.M."/>
            <person name="Battley P.F."/>
            <person name="Fidler A.E."/>
            <person name="Prosdocimi F."/>
        </authorList>
    </citation>
    <scope>NUCLEOTIDE SEQUENCE [LARGE SCALE GENOMIC DNA]</scope>
</reference>
<name>A0A2I0TKP6_LIMLA</name>
<evidence type="ECO:0000259" key="1">
    <source>
        <dbReference type="PROSITE" id="PS50878"/>
    </source>
</evidence>
<dbReference type="Pfam" id="PF00078">
    <property type="entry name" value="RVT_1"/>
    <property type="match status" value="1"/>
</dbReference>
<evidence type="ECO:0000313" key="2">
    <source>
        <dbReference type="EMBL" id="PKU34394.1"/>
    </source>
</evidence>
<dbReference type="CDD" id="cd01650">
    <property type="entry name" value="RT_nLTR_like"/>
    <property type="match status" value="1"/>
</dbReference>
<dbReference type="OrthoDB" id="416454at2759"/>
<dbReference type="Proteomes" id="UP000233556">
    <property type="component" value="Unassembled WGS sequence"/>
</dbReference>
<dbReference type="InterPro" id="IPR000477">
    <property type="entry name" value="RT_dom"/>
</dbReference>
<feature type="domain" description="Reverse transcriptase" evidence="1">
    <location>
        <begin position="1"/>
        <end position="221"/>
    </location>
</feature>
<keyword evidence="3" id="KW-1185">Reference proteome</keyword>
<dbReference type="SUPFAM" id="SSF56672">
    <property type="entry name" value="DNA/RNA polymerases"/>
    <property type="match status" value="1"/>
</dbReference>
<dbReference type="InterPro" id="IPR043502">
    <property type="entry name" value="DNA/RNA_pol_sf"/>
</dbReference>
<organism evidence="2 3">
    <name type="scientific">Limosa lapponica baueri</name>
    <dbReference type="NCBI Taxonomy" id="1758121"/>
    <lineage>
        <taxon>Eukaryota</taxon>
        <taxon>Metazoa</taxon>
        <taxon>Chordata</taxon>
        <taxon>Craniata</taxon>
        <taxon>Vertebrata</taxon>
        <taxon>Euteleostomi</taxon>
        <taxon>Archelosauria</taxon>
        <taxon>Archosauria</taxon>
        <taxon>Dinosauria</taxon>
        <taxon>Saurischia</taxon>
        <taxon>Theropoda</taxon>
        <taxon>Coelurosauria</taxon>
        <taxon>Aves</taxon>
        <taxon>Neognathae</taxon>
        <taxon>Neoaves</taxon>
        <taxon>Charadriiformes</taxon>
        <taxon>Scolopacidae</taxon>
        <taxon>Limosa</taxon>
    </lineage>
</organism>
<gene>
    <name evidence="2" type="ORF">llap_15303</name>
</gene>
<sequence length="376" mass="42808">MERLVLDVISKHIEEQEVIGSSQHGFTKGKSCLTYLIAFYDVITSWLDEGRAADVIYLDFSKAFDTVSRNILIRKLRKCGLDEETVRWIESWLCDRTQSVVINGAGSSWRPVTSGVPQGPILGPVLFNIFISDLDEGTECILSKFADDTKLGGLADTPEGNTAIQCDLDRLESWAEKNLMRFNKSKCRVLHLGRKNPRHQYRLRVDLVESTSEKKDLGVLVDGKLSMSQQCALVTKRANGILGFVGKSVASRSREVILPLCSALVRPQLEYCVQFWAPQFKRDRELLERVQRRATKMMEGLEHLPDEERLRELGLFSLEKRRLRGDLINAYKYLKGGLKEDGATLFSVVPSDRTRGNGHKLEHGKFHSNMRKNFFW</sequence>
<accession>A0A2I0TKP6</accession>
<proteinExistence type="predicted"/>
<dbReference type="PROSITE" id="PS50878">
    <property type="entry name" value="RT_POL"/>
    <property type="match status" value="1"/>
</dbReference>
<dbReference type="AlphaFoldDB" id="A0A2I0TKP6"/>
<reference evidence="3" key="1">
    <citation type="submission" date="2017-11" db="EMBL/GenBank/DDBJ databases">
        <authorList>
            <person name="Lima N.C."/>
            <person name="Parody-Merino A.M."/>
            <person name="Battley P.F."/>
            <person name="Fidler A.E."/>
            <person name="Prosdocimi F."/>
        </authorList>
    </citation>
    <scope>NUCLEOTIDE SEQUENCE [LARGE SCALE GENOMIC DNA]</scope>
</reference>